<protein>
    <submittedName>
        <fullName evidence="11">Uncharacterized protein</fullName>
    </submittedName>
</protein>
<evidence type="ECO:0000256" key="7">
    <source>
        <dbReference type="ARBA" id="ARBA00023136"/>
    </source>
</evidence>
<evidence type="ECO:0000256" key="3">
    <source>
        <dbReference type="ARBA" id="ARBA00022606"/>
    </source>
</evidence>
<keyword evidence="3" id="KW-0716">Sensory transduction</keyword>
<evidence type="ECO:0000256" key="1">
    <source>
        <dbReference type="ARBA" id="ARBA00004651"/>
    </source>
</evidence>
<feature type="transmembrane region" description="Helical" evidence="10">
    <location>
        <begin position="35"/>
        <end position="57"/>
    </location>
</feature>
<evidence type="ECO:0000313" key="12">
    <source>
        <dbReference type="Proteomes" id="UP001329430"/>
    </source>
</evidence>
<dbReference type="InterPro" id="IPR004117">
    <property type="entry name" value="7tm6_olfct_rcpt"/>
</dbReference>
<keyword evidence="6 10" id="KW-1133">Transmembrane helix</keyword>
<evidence type="ECO:0000256" key="5">
    <source>
        <dbReference type="ARBA" id="ARBA00022725"/>
    </source>
</evidence>
<feature type="transmembrane region" description="Helical" evidence="10">
    <location>
        <begin position="69"/>
        <end position="89"/>
    </location>
</feature>
<keyword evidence="2" id="KW-1003">Cell membrane</keyword>
<dbReference type="EMBL" id="JAVRBK010000007">
    <property type="protein sequence ID" value="KAK5640970.1"/>
    <property type="molecule type" value="Genomic_DNA"/>
</dbReference>
<keyword evidence="4 10" id="KW-0812">Transmembrane</keyword>
<reference evidence="11 12" key="1">
    <citation type="journal article" date="2024" name="Insects">
        <title>An Improved Chromosome-Level Genome Assembly of the Firefly Pyrocoelia pectoralis.</title>
        <authorList>
            <person name="Fu X."/>
            <person name="Meyer-Rochow V.B."/>
            <person name="Ballantyne L."/>
            <person name="Zhu X."/>
        </authorList>
    </citation>
    <scope>NUCLEOTIDE SEQUENCE [LARGE SCALE GENOMIC DNA]</scope>
    <source>
        <strain evidence="11">XCY_ONT2</strain>
    </source>
</reference>
<keyword evidence="5" id="KW-0552">Olfaction</keyword>
<keyword evidence="7 10" id="KW-0472">Membrane</keyword>
<evidence type="ECO:0000256" key="8">
    <source>
        <dbReference type="ARBA" id="ARBA00023170"/>
    </source>
</evidence>
<name>A0AAN7ZCB1_9COLE</name>
<dbReference type="GO" id="GO:0005886">
    <property type="term" value="C:plasma membrane"/>
    <property type="evidence" value="ECO:0007669"/>
    <property type="project" value="UniProtKB-SubCell"/>
</dbReference>
<dbReference type="Pfam" id="PF02949">
    <property type="entry name" value="7tm_6"/>
    <property type="match status" value="1"/>
</dbReference>
<evidence type="ECO:0000313" key="11">
    <source>
        <dbReference type="EMBL" id="KAK5640970.1"/>
    </source>
</evidence>
<dbReference type="PANTHER" id="PTHR21137">
    <property type="entry name" value="ODORANT RECEPTOR"/>
    <property type="match status" value="1"/>
</dbReference>
<evidence type="ECO:0000256" key="6">
    <source>
        <dbReference type="ARBA" id="ARBA00022989"/>
    </source>
</evidence>
<evidence type="ECO:0000256" key="9">
    <source>
        <dbReference type="ARBA" id="ARBA00023224"/>
    </source>
</evidence>
<dbReference type="GO" id="GO:0004984">
    <property type="term" value="F:olfactory receptor activity"/>
    <property type="evidence" value="ECO:0007669"/>
    <property type="project" value="InterPro"/>
</dbReference>
<proteinExistence type="predicted"/>
<keyword evidence="9" id="KW-0807">Transducer</keyword>
<dbReference type="GO" id="GO:0005549">
    <property type="term" value="F:odorant binding"/>
    <property type="evidence" value="ECO:0007669"/>
    <property type="project" value="InterPro"/>
</dbReference>
<dbReference type="PANTHER" id="PTHR21137:SF35">
    <property type="entry name" value="ODORANT RECEPTOR 19A-RELATED"/>
    <property type="match status" value="1"/>
</dbReference>
<evidence type="ECO:0000256" key="2">
    <source>
        <dbReference type="ARBA" id="ARBA00022475"/>
    </source>
</evidence>
<evidence type="ECO:0000256" key="10">
    <source>
        <dbReference type="SAM" id="Phobius"/>
    </source>
</evidence>
<keyword evidence="8" id="KW-0675">Receptor</keyword>
<keyword evidence="12" id="KW-1185">Reference proteome</keyword>
<accession>A0AAN7ZCB1</accession>
<evidence type="ECO:0000256" key="4">
    <source>
        <dbReference type="ARBA" id="ARBA00022692"/>
    </source>
</evidence>
<comment type="caution">
    <text evidence="11">The sequence shown here is derived from an EMBL/GenBank/DDBJ whole genome shotgun (WGS) entry which is preliminary data.</text>
</comment>
<dbReference type="Proteomes" id="UP001329430">
    <property type="component" value="Chromosome 7"/>
</dbReference>
<dbReference type="GO" id="GO:0007165">
    <property type="term" value="P:signal transduction"/>
    <property type="evidence" value="ECO:0007669"/>
    <property type="project" value="UniProtKB-KW"/>
</dbReference>
<sequence length="166" mass="18938">MENTSNAMWKRLNYHVQNAVRYHVRILSIVKEAQVIFHLPLLLMFAITLYLLCLQVYRASSLPISDVRVVVIVIEAATAFFPILMVCYYGEELGFNSQEVGNAAYQLDFVGTDTRFQKSLIMIIRQSQSTNRIKAGGMIELSMETTVWMLQAAFSAYMMLRTINAP</sequence>
<dbReference type="AlphaFoldDB" id="A0AAN7ZCB1"/>
<gene>
    <name evidence="11" type="ORF">RI129_009517</name>
</gene>
<organism evidence="11 12">
    <name type="scientific">Pyrocoelia pectoralis</name>
    <dbReference type="NCBI Taxonomy" id="417401"/>
    <lineage>
        <taxon>Eukaryota</taxon>
        <taxon>Metazoa</taxon>
        <taxon>Ecdysozoa</taxon>
        <taxon>Arthropoda</taxon>
        <taxon>Hexapoda</taxon>
        <taxon>Insecta</taxon>
        <taxon>Pterygota</taxon>
        <taxon>Neoptera</taxon>
        <taxon>Endopterygota</taxon>
        <taxon>Coleoptera</taxon>
        <taxon>Polyphaga</taxon>
        <taxon>Elateriformia</taxon>
        <taxon>Elateroidea</taxon>
        <taxon>Lampyridae</taxon>
        <taxon>Lampyrinae</taxon>
        <taxon>Pyrocoelia</taxon>
    </lineage>
</organism>
<comment type="subcellular location">
    <subcellularLocation>
        <location evidence="1">Cell membrane</location>
        <topology evidence="1">Multi-pass membrane protein</topology>
    </subcellularLocation>
</comment>